<accession>A0A3N4LH53</accession>
<dbReference type="FunFam" id="3.40.50.1010:FF:000006">
    <property type="entry name" value="rRNA-processing protein UTP23 homolog"/>
    <property type="match status" value="1"/>
</dbReference>
<sequence>MRGKRSKAYRKLMSQYQMSFGFREPYQVLVDAEIVKDATKSKMDLAGGLERTLHGQTKPMITQCSIRHLYKLSAAEFPDKDLAIDTAKRYERRRCNHHELEEPLPEKECIESVVVHNGENKHRYCVATQMPDVRQALRAVPGVPLIYINRSVMIMEAMAPISTIKRERGEMVKFRLGIKDTRPKPANANKRKRDDNDDPMDIDEEEGEGKGEGEGEGEGEEKKKKKKQRGPKGPNPLSVKKKKKPEAPRPKDEGAAARPPKKDAGASGAAKADGESSTQEKRKRRRKHGKGNAGEEDGAAGGEDKASGESKVPEVET</sequence>
<comment type="similarity">
    <text evidence="6">Belongs to the UTP23/FCF1 family. UTP23 subfamily.</text>
</comment>
<dbReference type="SUPFAM" id="SSF88723">
    <property type="entry name" value="PIN domain-like"/>
    <property type="match status" value="1"/>
</dbReference>
<dbReference type="InterPro" id="IPR057776">
    <property type="entry name" value="UTP23_sensor"/>
</dbReference>
<keyword evidence="2" id="KW-0690">Ribosome biogenesis</keyword>
<feature type="domain" description="UTP23 sensor motif region" evidence="9">
    <location>
        <begin position="225"/>
        <end position="244"/>
    </location>
</feature>
<gene>
    <name evidence="10" type="ORF">P167DRAFT_515640</name>
</gene>
<dbReference type="CDD" id="cd09865">
    <property type="entry name" value="PIN_ScUtp23p-like"/>
    <property type="match status" value="1"/>
</dbReference>
<protein>
    <recommendedName>
        <fullName evidence="7">U three protein 23</fullName>
    </recommendedName>
</protein>
<dbReference type="Proteomes" id="UP000277580">
    <property type="component" value="Unassembled WGS sequence"/>
</dbReference>
<feature type="compositionally biased region" description="Acidic residues" evidence="8">
    <location>
        <begin position="196"/>
        <end position="207"/>
    </location>
</feature>
<evidence type="ECO:0000256" key="1">
    <source>
        <dbReference type="ARBA" id="ARBA00004604"/>
    </source>
</evidence>
<proteinExistence type="inferred from homology"/>
<dbReference type="InParanoid" id="A0A3N4LH53"/>
<dbReference type="OrthoDB" id="25675at2759"/>
<evidence type="ECO:0000259" key="9">
    <source>
        <dbReference type="Pfam" id="PF24779"/>
    </source>
</evidence>
<feature type="region of interest" description="Disordered" evidence="8">
    <location>
        <begin position="175"/>
        <end position="317"/>
    </location>
</feature>
<keyword evidence="11" id="KW-1185">Reference proteome</keyword>
<keyword evidence="3" id="KW-0698">rRNA processing</keyword>
<evidence type="ECO:0000313" key="11">
    <source>
        <dbReference type="Proteomes" id="UP000277580"/>
    </source>
</evidence>
<dbReference type="InterPro" id="IPR006984">
    <property type="entry name" value="Fcf1/UTP23"/>
</dbReference>
<organism evidence="10 11">
    <name type="scientific">Morchella conica CCBAS932</name>
    <dbReference type="NCBI Taxonomy" id="1392247"/>
    <lineage>
        <taxon>Eukaryota</taxon>
        <taxon>Fungi</taxon>
        <taxon>Dikarya</taxon>
        <taxon>Ascomycota</taxon>
        <taxon>Pezizomycotina</taxon>
        <taxon>Pezizomycetes</taxon>
        <taxon>Pezizales</taxon>
        <taxon>Morchellaceae</taxon>
        <taxon>Morchella</taxon>
    </lineage>
</organism>
<dbReference type="PANTHER" id="PTHR12416">
    <property type="entry name" value="RRNA-PROCESSING PROTEIN UTP23 HOMOLOG"/>
    <property type="match status" value="1"/>
</dbReference>
<comment type="function">
    <text evidence="5">Involved in rRNA-processing and ribosome biogenesis.</text>
</comment>
<dbReference type="Pfam" id="PF24779">
    <property type="entry name" value="UTP23_sensor"/>
    <property type="match status" value="1"/>
</dbReference>
<dbReference type="GO" id="GO:0032040">
    <property type="term" value="C:small-subunit processome"/>
    <property type="evidence" value="ECO:0007669"/>
    <property type="project" value="InterPro"/>
</dbReference>
<dbReference type="InterPro" id="IPR029060">
    <property type="entry name" value="PIN-like_dom_sf"/>
</dbReference>
<feature type="compositionally biased region" description="Basic and acidic residues" evidence="8">
    <location>
        <begin position="302"/>
        <end position="317"/>
    </location>
</feature>
<dbReference type="FunCoup" id="A0A3N4LH53">
    <property type="interactions" value="1022"/>
</dbReference>
<dbReference type="GO" id="GO:0006364">
    <property type="term" value="P:rRNA processing"/>
    <property type="evidence" value="ECO:0007669"/>
    <property type="project" value="UniProtKB-KW"/>
</dbReference>
<reference evidence="10 11" key="1">
    <citation type="journal article" date="2018" name="Nat. Ecol. Evol.">
        <title>Pezizomycetes genomes reveal the molecular basis of ectomycorrhizal truffle lifestyle.</title>
        <authorList>
            <person name="Murat C."/>
            <person name="Payen T."/>
            <person name="Noel B."/>
            <person name="Kuo A."/>
            <person name="Morin E."/>
            <person name="Chen J."/>
            <person name="Kohler A."/>
            <person name="Krizsan K."/>
            <person name="Balestrini R."/>
            <person name="Da Silva C."/>
            <person name="Montanini B."/>
            <person name="Hainaut M."/>
            <person name="Levati E."/>
            <person name="Barry K.W."/>
            <person name="Belfiori B."/>
            <person name="Cichocki N."/>
            <person name="Clum A."/>
            <person name="Dockter R.B."/>
            <person name="Fauchery L."/>
            <person name="Guy J."/>
            <person name="Iotti M."/>
            <person name="Le Tacon F."/>
            <person name="Lindquist E.A."/>
            <person name="Lipzen A."/>
            <person name="Malagnac F."/>
            <person name="Mello A."/>
            <person name="Molinier V."/>
            <person name="Miyauchi S."/>
            <person name="Poulain J."/>
            <person name="Riccioni C."/>
            <person name="Rubini A."/>
            <person name="Sitrit Y."/>
            <person name="Splivallo R."/>
            <person name="Traeger S."/>
            <person name="Wang M."/>
            <person name="Zifcakova L."/>
            <person name="Wipf D."/>
            <person name="Zambonelli A."/>
            <person name="Paolocci F."/>
            <person name="Nowrousian M."/>
            <person name="Ottonello S."/>
            <person name="Baldrian P."/>
            <person name="Spatafora J.W."/>
            <person name="Henrissat B."/>
            <person name="Nagy L.G."/>
            <person name="Aury J.M."/>
            <person name="Wincker P."/>
            <person name="Grigoriev I.V."/>
            <person name="Bonfante P."/>
            <person name="Martin F.M."/>
        </authorList>
    </citation>
    <scope>NUCLEOTIDE SEQUENCE [LARGE SCALE GENOMIC DNA]</scope>
    <source>
        <strain evidence="10 11">CCBAS932</strain>
    </source>
</reference>
<evidence type="ECO:0000256" key="3">
    <source>
        <dbReference type="ARBA" id="ARBA00022552"/>
    </source>
</evidence>
<evidence type="ECO:0000256" key="6">
    <source>
        <dbReference type="ARBA" id="ARBA00038503"/>
    </source>
</evidence>
<dbReference type="EMBL" id="ML119106">
    <property type="protein sequence ID" value="RPB17285.1"/>
    <property type="molecule type" value="Genomic_DNA"/>
</dbReference>
<dbReference type="STRING" id="1392247.A0A3N4LH53"/>
<dbReference type="Gene3D" id="3.40.50.1010">
    <property type="entry name" value="5'-nuclease"/>
    <property type="match status" value="1"/>
</dbReference>
<keyword evidence="4" id="KW-0539">Nucleus</keyword>
<evidence type="ECO:0000256" key="2">
    <source>
        <dbReference type="ARBA" id="ARBA00022517"/>
    </source>
</evidence>
<evidence type="ECO:0000256" key="7">
    <source>
        <dbReference type="ARBA" id="ARBA00076388"/>
    </source>
</evidence>
<evidence type="ECO:0000256" key="4">
    <source>
        <dbReference type="ARBA" id="ARBA00023242"/>
    </source>
</evidence>
<name>A0A3N4LH53_9PEZI</name>
<feature type="compositionally biased region" description="Basic residues" evidence="8">
    <location>
        <begin position="281"/>
        <end position="290"/>
    </location>
</feature>
<evidence type="ECO:0000313" key="10">
    <source>
        <dbReference type="EMBL" id="RPB17285.1"/>
    </source>
</evidence>
<evidence type="ECO:0000256" key="8">
    <source>
        <dbReference type="SAM" id="MobiDB-lite"/>
    </source>
</evidence>
<evidence type="ECO:0000256" key="5">
    <source>
        <dbReference type="ARBA" id="ARBA00037300"/>
    </source>
</evidence>
<comment type="subcellular location">
    <subcellularLocation>
        <location evidence="1">Nucleus</location>
        <location evidence="1">Nucleolus</location>
    </subcellularLocation>
</comment>
<feature type="compositionally biased region" description="Basic and acidic residues" evidence="8">
    <location>
        <begin position="245"/>
        <end position="264"/>
    </location>
</feature>
<dbReference type="Pfam" id="PF04900">
    <property type="entry name" value="Fcf1"/>
    <property type="match status" value="1"/>
</dbReference>
<dbReference type="AlphaFoldDB" id="A0A3N4LH53"/>